<dbReference type="Pfam" id="PF04978">
    <property type="entry name" value="MST"/>
    <property type="match status" value="1"/>
</dbReference>
<evidence type="ECO:0000313" key="2">
    <source>
        <dbReference type="Proteomes" id="UP001595947"/>
    </source>
</evidence>
<dbReference type="Gene3D" id="1.20.120.450">
    <property type="entry name" value="dinb family like domain"/>
    <property type="match status" value="1"/>
</dbReference>
<dbReference type="EMBL" id="JBHSIV010000012">
    <property type="protein sequence ID" value="MFC5063282.1"/>
    <property type="molecule type" value="Genomic_DNA"/>
</dbReference>
<accession>A0ABV9YNN9</accession>
<reference evidence="2" key="1">
    <citation type="journal article" date="2019" name="Int. J. Syst. Evol. Microbiol.">
        <title>The Global Catalogue of Microorganisms (GCM) 10K type strain sequencing project: providing services to taxonomists for standard genome sequencing and annotation.</title>
        <authorList>
            <consortium name="The Broad Institute Genomics Platform"/>
            <consortium name="The Broad Institute Genome Sequencing Center for Infectious Disease"/>
            <person name="Wu L."/>
            <person name="Ma J."/>
        </authorList>
    </citation>
    <scope>NUCLEOTIDE SEQUENCE [LARGE SCALE GENOMIC DNA]</scope>
    <source>
        <strain evidence="2">CGMCC 4.7093</strain>
    </source>
</reference>
<dbReference type="InterPro" id="IPR034660">
    <property type="entry name" value="DinB/YfiT-like"/>
</dbReference>
<comment type="caution">
    <text evidence="1">The sequence shown here is derived from an EMBL/GenBank/DDBJ whole genome shotgun (WGS) entry which is preliminary data.</text>
</comment>
<organism evidence="1 2">
    <name type="scientific">Actinomycetospora atypica</name>
    <dbReference type="NCBI Taxonomy" id="1290095"/>
    <lineage>
        <taxon>Bacteria</taxon>
        <taxon>Bacillati</taxon>
        <taxon>Actinomycetota</taxon>
        <taxon>Actinomycetes</taxon>
        <taxon>Pseudonocardiales</taxon>
        <taxon>Pseudonocardiaceae</taxon>
        <taxon>Actinomycetospora</taxon>
    </lineage>
</organism>
<evidence type="ECO:0000313" key="1">
    <source>
        <dbReference type="EMBL" id="MFC5063282.1"/>
    </source>
</evidence>
<keyword evidence="2" id="KW-1185">Reference proteome</keyword>
<proteinExistence type="predicted"/>
<sequence>MSDTPWEPPLAGTEAEHLVGALDRLRATFRWKVDDLDDDGLAFPLGVSALTLGGLLKHLAWVEALTFRTKLHGEPLGEPWDDGHWDDDPDWEFTSAAADSAAELYARYDEAVAHSRSTLAAAVAEDGLDRPVHLTGADGTPASLRRIVLDLVEEYGRHTGHADLLRENVDGRVGEDPPPGWAPATMGR</sequence>
<dbReference type="Proteomes" id="UP001595947">
    <property type="component" value="Unassembled WGS sequence"/>
</dbReference>
<dbReference type="RefSeq" id="WP_378036628.1">
    <property type="nucleotide sequence ID" value="NZ_JBHSIV010000012.1"/>
</dbReference>
<dbReference type="SUPFAM" id="SSF109854">
    <property type="entry name" value="DinB/YfiT-like putative metalloenzymes"/>
    <property type="match status" value="1"/>
</dbReference>
<protein>
    <submittedName>
        <fullName evidence="1">DUF664 domain-containing protein</fullName>
    </submittedName>
</protein>
<name>A0ABV9YNN9_9PSEU</name>
<gene>
    <name evidence="1" type="ORF">ACFPBZ_13765</name>
</gene>
<dbReference type="InterPro" id="IPR007061">
    <property type="entry name" value="MST-like"/>
</dbReference>